<evidence type="ECO:0000259" key="3">
    <source>
        <dbReference type="Pfam" id="PF01979"/>
    </source>
</evidence>
<sequence length="487" mass="53752">METTHGRTKIVGGMVIAFRDGAHHLLEDGVVVFEGDTIVHVGPSYDGPANQVVNAAGKLIFPGFVSTHAHVNVHEGTRLITDVGRRDVMRSGFLNYTPNNGPDGPPYVAAAIAEDSIRFGFAQLIRNGITTAMAFGGGTPAAADTFAALAGESGIRTYYAPQASSAVNYFTDEGRMVEKWDEANGHAELDRQEAFIDAHHDTFDGRFKGIVVIRNFILATIELMQRGKEIADRRNLRMTTHFCEQLFEFHRIVRDYGITPVDLMEREGLLGENVLLAHAIYLAGHSYTTWEYSNDLEILGRTRTAVSHAPLVMLRRGHALEGFDRYLQHGVTMSIGTDVMPHDIISEMRVGALACKLIARNHEVGTSLDFFNAATLGGAKAFGRDDIGRIAVGAKADIVVMDFDNLQIGPVYDPIRSLVHLASPDLIDHVICDGRFLMRDRVLQGYDEAAVVAGGKRSFQRVLDEFPQRHWSKRSVENEYPKSLSKF</sequence>
<dbReference type="PANTHER" id="PTHR43794">
    <property type="entry name" value="AMINOHYDROLASE SSNA-RELATED"/>
    <property type="match status" value="1"/>
</dbReference>
<proteinExistence type="inferred from homology"/>
<dbReference type="OrthoDB" id="9782972at2"/>
<dbReference type="GO" id="GO:0016810">
    <property type="term" value="F:hydrolase activity, acting on carbon-nitrogen (but not peptide) bonds"/>
    <property type="evidence" value="ECO:0007669"/>
    <property type="project" value="InterPro"/>
</dbReference>
<evidence type="ECO:0000313" key="5">
    <source>
        <dbReference type="Proteomes" id="UP000285523"/>
    </source>
</evidence>
<dbReference type="InterPro" id="IPR011059">
    <property type="entry name" value="Metal-dep_hydrolase_composite"/>
</dbReference>
<reference evidence="4 5" key="1">
    <citation type="submission" date="2018-09" db="EMBL/GenBank/DDBJ databases">
        <title>Draft genome sequence of Rhodopseudomonas palustris 2.1.18.</title>
        <authorList>
            <person name="Robertson S.L."/>
            <person name="Meyer T.E."/>
            <person name="Kyndt J.A."/>
        </authorList>
    </citation>
    <scope>NUCLEOTIDE SEQUENCE [LARGE SCALE GENOMIC DNA]</scope>
    <source>
        <strain evidence="4 5">2.1.18</strain>
    </source>
</reference>
<keyword evidence="2" id="KW-0378">Hydrolase</keyword>
<dbReference type="InterPro" id="IPR050287">
    <property type="entry name" value="MTA/SAH_deaminase"/>
</dbReference>
<organism evidence="4 5">
    <name type="scientific">Rhodopseudomonas palustris</name>
    <dbReference type="NCBI Taxonomy" id="1076"/>
    <lineage>
        <taxon>Bacteria</taxon>
        <taxon>Pseudomonadati</taxon>
        <taxon>Pseudomonadota</taxon>
        <taxon>Alphaproteobacteria</taxon>
        <taxon>Hyphomicrobiales</taxon>
        <taxon>Nitrobacteraceae</taxon>
        <taxon>Rhodopseudomonas</taxon>
    </lineage>
</organism>
<dbReference type="SUPFAM" id="SSF51338">
    <property type="entry name" value="Composite domain of metallo-dependent hydrolases"/>
    <property type="match status" value="2"/>
</dbReference>
<comment type="caution">
    <text evidence="4">The sequence shown here is derived from an EMBL/GenBank/DDBJ whole genome shotgun (WGS) entry which is preliminary data.</text>
</comment>
<dbReference type="RefSeq" id="WP_119858394.1">
    <property type="nucleotide sequence ID" value="NZ_QYYD01000023.1"/>
</dbReference>
<dbReference type="EMBL" id="QYYD01000023">
    <property type="protein sequence ID" value="RJF69508.1"/>
    <property type="molecule type" value="Genomic_DNA"/>
</dbReference>
<dbReference type="SUPFAM" id="SSF51556">
    <property type="entry name" value="Metallo-dependent hydrolases"/>
    <property type="match status" value="1"/>
</dbReference>
<dbReference type="AlphaFoldDB" id="A0A418V133"/>
<dbReference type="Pfam" id="PF01979">
    <property type="entry name" value="Amidohydro_1"/>
    <property type="match status" value="1"/>
</dbReference>
<evidence type="ECO:0000313" key="4">
    <source>
        <dbReference type="EMBL" id="RJF69508.1"/>
    </source>
</evidence>
<evidence type="ECO:0000256" key="1">
    <source>
        <dbReference type="ARBA" id="ARBA00006745"/>
    </source>
</evidence>
<evidence type="ECO:0000256" key="2">
    <source>
        <dbReference type="ARBA" id="ARBA00022801"/>
    </source>
</evidence>
<dbReference type="Proteomes" id="UP000285523">
    <property type="component" value="Unassembled WGS sequence"/>
</dbReference>
<protein>
    <recommendedName>
        <fullName evidence="3">Amidohydrolase-related domain-containing protein</fullName>
    </recommendedName>
</protein>
<dbReference type="PANTHER" id="PTHR43794:SF11">
    <property type="entry name" value="AMIDOHYDROLASE-RELATED DOMAIN-CONTAINING PROTEIN"/>
    <property type="match status" value="1"/>
</dbReference>
<dbReference type="Gene3D" id="2.30.40.10">
    <property type="entry name" value="Urease, subunit C, domain 1"/>
    <property type="match status" value="1"/>
</dbReference>
<feature type="domain" description="Amidohydrolase-related" evidence="3">
    <location>
        <begin position="60"/>
        <end position="436"/>
    </location>
</feature>
<dbReference type="Gene3D" id="3.20.20.140">
    <property type="entry name" value="Metal-dependent hydrolases"/>
    <property type="match status" value="1"/>
</dbReference>
<dbReference type="InterPro" id="IPR032466">
    <property type="entry name" value="Metal_Hydrolase"/>
</dbReference>
<dbReference type="InterPro" id="IPR006680">
    <property type="entry name" value="Amidohydro-rel"/>
</dbReference>
<gene>
    <name evidence="4" type="ORF">D4Q52_20330</name>
</gene>
<comment type="similarity">
    <text evidence="1">Belongs to the metallo-dependent hydrolases superfamily. ATZ/TRZ family.</text>
</comment>
<accession>A0A418V133</accession>
<name>A0A418V133_RHOPL</name>